<reference evidence="4" key="1">
    <citation type="submission" date="2016-06" db="UniProtKB">
        <authorList>
            <consortium name="WormBaseParasite"/>
        </authorList>
    </citation>
    <scope>IDENTIFICATION</scope>
</reference>
<accession>A0A183S9Q3</accession>
<dbReference type="Proteomes" id="UP000275846">
    <property type="component" value="Unassembled WGS sequence"/>
</dbReference>
<keyword evidence="3" id="KW-1185">Reference proteome</keyword>
<dbReference type="OrthoDB" id="10392846at2759"/>
<evidence type="ECO:0000313" key="3">
    <source>
        <dbReference type="Proteomes" id="UP000275846"/>
    </source>
</evidence>
<name>A0A183S9Q3_SCHSO</name>
<feature type="compositionally biased region" description="Acidic residues" evidence="1">
    <location>
        <begin position="318"/>
        <end position="327"/>
    </location>
</feature>
<protein>
    <submittedName>
        <fullName evidence="4">CHAD domain-containing protein</fullName>
    </submittedName>
</protein>
<reference evidence="2 3" key="2">
    <citation type="submission" date="2018-11" db="EMBL/GenBank/DDBJ databases">
        <authorList>
            <consortium name="Pathogen Informatics"/>
        </authorList>
    </citation>
    <scope>NUCLEOTIDE SEQUENCE [LARGE SCALE GENOMIC DNA]</scope>
    <source>
        <strain evidence="2 3">NST_G2</strain>
    </source>
</reference>
<sequence>MEAIPFDCSPLVNRARLNVAKVSIRVRTSVRHLVYTLQHRFRDQHTAKDRNLVTVHSSADIKKAHHVRDRTRSHSIQRELVVRLVRLARSLSVKTKYLRQKATPLAERFGRTRNRYASQAAIRIHELRSLYPPLKARVVSRVEQMKSMARASSVKAPDIVQSCILQSKQGVLKLGASSEEFLVDAKFARIESKLSRAVSWEEFDELHQSVKHIHKEVHLECEQIKALLRQAKAMRKRTAEASPKQEPSKMEESPALEASEADFVTREEMDDLAKGLKTLSKSIRQESRSIRALLGETLKRRKQTAVGQTLEALREAQNDDDDNEEEDGGRIGQEGGGASPSAFTRKEFNELALTIRDLRRRVRSENKALKSALSRYLASKNKMPPGDVWITPEEEPLEISDAKGVAKDDFSQLQATFQNLTNRIRQESGAIKLLLTETLERQKALIP</sequence>
<gene>
    <name evidence="2" type="ORF">SSLN_LOCUS951</name>
</gene>
<dbReference type="WBParaSite" id="SSLN_0000099001-mRNA-1">
    <property type="protein sequence ID" value="SSLN_0000099001-mRNA-1"/>
    <property type="gene ID" value="SSLN_0000099001"/>
</dbReference>
<feature type="region of interest" description="Disordered" evidence="1">
    <location>
        <begin position="234"/>
        <end position="258"/>
    </location>
</feature>
<evidence type="ECO:0000313" key="4">
    <source>
        <dbReference type="WBParaSite" id="SSLN_0000099001-mRNA-1"/>
    </source>
</evidence>
<organism evidence="4">
    <name type="scientific">Schistocephalus solidus</name>
    <name type="common">Tapeworm</name>
    <dbReference type="NCBI Taxonomy" id="70667"/>
    <lineage>
        <taxon>Eukaryota</taxon>
        <taxon>Metazoa</taxon>
        <taxon>Spiralia</taxon>
        <taxon>Lophotrochozoa</taxon>
        <taxon>Platyhelminthes</taxon>
        <taxon>Cestoda</taxon>
        <taxon>Eucestoda</taxon>
        <taxon>Diphyllobothriidea</taxon>
        <taxon>Diphyllobothriidae</taxon>
        <taxon>Schistocephalus</taxon>
    </lineage>
</organism>
<proteinExistence type="predicted"/>
<evidence type="ECO:0000313" key="2">
    <source>
        <dbReference type="EMBL" id="VDL86573.1"/>
    </source>
</evidence>
<dbReference type="AlphaFoldDB" id="A0A183S9Q3"/>
<dbReference type="EMBL" id="UYSU01001119">
    <property type="protein sequence ID" value="VDL86573.1"/>
    <property type="molecule type" value="Genomic_DNA"/>
</dbReference>
<evidence type="ECO:0000256" key="1">
    <source>
        <dbReference type="SAM" id="MobiDB-lite"/>
    </source>
</evidence>
<feature type="region of interest" description="Disordered" evidence="1">
    <location>
        <begin position="314"/>
        <end position="343"/>
    </location>
</feature>